<dbReference type="InterPro" id="IPR017739">
    <property type="entry name" value="T6SS-assoc_VCA0119"/>
</dbReference>
<evidence type="ECO:0000259" key="2">
    <source>
        <dbReference type="Pfam" id="PF06812"/>
    </source>
</evidence>
<dbReference type="PANTHER" id="PTHR37024">
    <property type="entry name" value="TYPE VI SECRETION SYSTEM DUF2094 AND IMPA-RELATED DOMAIN PROTEIN"/>
    <property type="match status" value="1"/>
</dbReference>
<keyword evidence="4" id="KW-1185">Reference proteome</keyword>
<dbReference type="PATRIC" id="fig|1167006.5.peg.2928"/>
<organism evidence="3 4">
    <name type="scientific">Desulfocapsa sulfexigens (strain DSM 10523 / SB164P1)</name>
    <dbReference type="NCBI Taxonomy" id="1167006"/>
    <lineage>
        <taxon>Bacteria</taxon>
        <taxon>Pseudomonadati</taxon>
        <taxon>Thermodesulfobacteriota</taxon>
        <taxon>Desulfobulbia</taxon>
        <taxon>Desulfobulbales</taxon>
        <taxon>Desulfocapsaceae</taxon>
        <taxon>Desulfocapsa</taxon>
    </lineage>
</organism>
<protein>
    <submittedName>
        <fullName evidence="3">Type VI secretion-associated protein, VC_A0119 family</fullName>
    </submittedName>
</protein>
<dbReference type="NCBIfam" id="TIGR03362">
    <property type="entry name" value="VI_chp_7"/>
    <property type="match status" value="1"/>
</dbReference>
<evidence type="ECO:0000256" key="1">
    <source>
        <dbReference type="SAM" id="MobiDB-lite"/>
    </source>
</evidence>
<feature type="region of interest" description="Disordered" evidence="1">
    <location>
        <begin position="181"/>
        <end position="226"/>
    </location>
</feature>
<dbReference type="RefSeq" id="WP_015404928.1">
    <property type="nucleotide sequence ID" value="NC_020304.1"/>
</dbReference>
<sequence>MDILTIGTTPISDACPAGTDSRYEPAFEELQTEIDKIGSPSASEGVNWVRVSQLTEKILTEESKDLLVMSYFAVSQIHTRELAGLTTGLQAYCDLLETFWDTMFPLKKRMRGRVAAAEWWIENSASALELLRLQSVEEESKNTLLAHCDKLKQLFLELFPEPPSLNRLIRTIESLPIKKEKAISPPQKQVKEPEPKQQPPEQVEKKPIPTPEPKVQETASSSEDPIVAIQTANERIKRAALTLIEQDLINPLGHRSLRTAIWSDIDVLPQAVEGKTIIPPPEPHIVLMIQDLSSRGDWINLSSTAERQFPQYIFWLDLQRYCATSLENLGLPYQKAWEAVCQETAALLHRLPGVHNLQFSDGTPFADEETKEWCQNLGSAGDGMDMGSSFSTAEGTTEEVNQLNNAIQRAGELLKERKLTEALVLLQQGIMEAHSSRESMQWRLALIRILISGKKAEMALPHCEKLVEELEHHKLEIWDPTQALIVYKTFYHCLKMISSKIVKERGRDLLDKIATLDSVEAIRISS</sequence>
<name>M1PC91_DESSD</name>
<dbReference type="STRING" id="1167006.UWK_02706"/>
<proteinExistence type="predicted"/>
<evidence type="ECO:0000313" key="4">
    <source>
        <dbReference type="Proteomes" id="UP000011721"/>
    </source>
</evidence>
<dbReference type="OrthoDB" id="1522895at2"/>
<dbReference type="HOGENOM" id="CLU_029347_0_0_7"/>
<dbReference type="eggNOG" id="COG3515">
    <property type="taxonomic scope" value="Bacteria"/>
</dbReference>
<feature type="domain" description="ImpA N-terminal" evidence="2">
    <location>
        <begin position="9"/>
        <end position="121"/>
    </location>
</feature>
<evidence type="ECO:0000313" key="3">
    <source>
        <dbReference type="EMBL" id="AGF79242.1"/>
    </source>
</evidence>
<dbReference type="KEGG" id="dsf:UWK_02706"/>
<reference evidence="4" key="1">
    <citation type="journal article" date="2013" name="Stand. Genomic Sci.">
        <title>Complete genome sequence of Desulfocapsa sulfexigens, a marine deltaproteobacterium specialized in disproportionating inorganic sulfur compounds.</title>
        <authorList>
            <person name="Finster K.W."/>
            <person name="Kjeldsen K.U."/>
            <person name="Kube M."/>
            <person name="Reinhardt R."/>
            <person name="Mussmann M."/>
            <person name="Amann R."/>
            <person name="Schreiber L."/>
        </authorList>
    </citation>
    <scope>NUCLEOTIDE SEQUENCE [LARGE SCALE GENOMIC DNA]</scope>
    <source>
        <strain evidence="4">DSM 10523 / SB164P1</strain>
    </source>
</reference>
<dbReference type="AlphaFoldDB" id="M1PC91"/>
<gene>
    <name evidence="3" type="ordered locus">UWK_02706</name>
</gene>
<dbReference type="PANTHER" id="PTHR37024:SF3">
    <property type="entry name" value="TYPE VI SECRETION SYSTEM PROTEIN TSSA"/>
    <property type="match status" value="1"/>
</dbReference>
<dbReference type="InterPro" id="IPR010657">
    <property type="entry name" value="ImpA_N"/>
</dbReference>
<dbReference type="Pfam" id="PF06812">
    <property type="entry name" value="ImpA_N"/>
    <property type="match status" value="1"/>
</dbReference>
<dbReference type="Proteomes" id="UP000011721">
    <property type="component" value="Chromosome"/>
</dbReference>
<accession>M1PC91</accession>
<dbReference type="Pfam" id="PF16989">
    <property type="entry name" value="T6SS_VasJ"/>
    <property type="match status" value="1"/>
</dbReference>
<dbReference type="EMBL" id="CP003985">
    <property type="protein sequence ID" value="AGF79242.1"/>
    <property type="molecule type" value="Genomic_DNA"/>
</dbReference>